<evidence type="ECO:0000313" key="2">
    <source>
        <dbReference type="Proteomes" id="UP001396334"/>
    </source>
</evidence>
<reference evidence="1 2" key="1">
    <citation type="journal article" date="2024" name="G3 (Bethesda)">
        <title>Genome assembly of Hibiscus sabdariffa L. provides insights into metabolisms of medicinal natural products.</title>
        <authorList>
            <person name="Kim T."/>
        </authorList>
    </citation>
    <scope>NUCLEOTIDE SEQUENCE [LARGE SCALE GENOMIC DNA]</scope>
    <source>
        <strain evidence="1">TK-2024</strain>
        <tissue evidence="1">Old leaves</tissue>
    </source>
</reference>
<sequence length="105" mass="11527">MEGLRKGISEPGFDPGTLLNSYYKCGAEKPSYYKELCRSNSVRKCTALLPAMDISLQVIEMQCFGCSIDITKNSENGRESSGRMIFSPEMAKGELASQMSEVAVD</sequence>
<name>A0ABR2UCT2_9ROSI</name>
<organism evidence="1 2">
    <name type="scientific">Hibiscus sabdariffa</name>
    <name type="common">roselle</name>
    <dbReference type="NCBI Taxonomy" id="183260"/>
    <lineage>
        <taxon>Eukaryota</taxon>
        <taxon>Viridiplantae</taxon>
        <taxon>Streptophyta</taxon>
        <taxon>Embryophyta</taxon>
        <taxon>Tracheophyta</taxon>
        <taxon>Spermatophyta</taxon>
        <taxon>Magnoliopsida</taxon>
        <taxon>eudicotyledons</taxon>
        <taxon>Gunneridae</taxon>
        <taxon>Pentapetalae</taxon>
        <taxon>rosids</taxon>
        <taxon>malvids</taxon>
        <taxon>Malvales</taxon>
        <taxon>Malvaceae</taxon>
        <taxon>Malvoideae</taxon>
        <taxon>Hibiscus</taxon>
    </lineage>
</organism>
<gene>
    <name evidence="1" type="ORF">V6N11_053346</name>
</gene>
<dbReference type="EMBL" id="JBBPBN010000001">
    <property type="protein sequence ID" value="KAK9047506.1"/>
    <property type="molecule type" value="Genomic_DNA"/>
</dbReference>
<comment type="caution">
    <text evidence="1">The sequence shown here is derived from an EMBL/GenBank/DDBJ whole genome shotgun (WGS) entry which is preliminary data.</text>
</comment>
<proteinExistence type="predicted"/>
<accession>A0ABR2UCT2</accession>
<dbReference type="Proteomes" id="UP001396334">
    <property type="component" value="Unassembled WGS sequence"/>
</dbReference>
<evidence type="ECO:0000313" key="1">
    <source>
        <dbReference type="EMBL" id="KAK9047506.1"/>
    </source>
</evidence>
<protein>
    <submittedName>
        <fullName evidence="1">Uncharacterized protein</fullName>
    </submittedName>
</protein>
<keyword evidence="2" id="KW-1185">Reference proteome</keyword>